<evidence type="ECO:0000313" key="1">
    <source>
        <dbReference type="EMBL" id="MBA4671849.1"/>
    </source>
</evidence>
<accession>A0A7C9F277</accession>
<sequence>MEMRALLTDVTFIYPALWQSECNCLPAVNKSGFSVAENTLIIVSSLTSKLFECINLKAFKASAPLHAAPIRAVQETTSGSGISSNTFKASNLLPHLEYIFIMALLK</sequence>
<reference evidence="1" key="1">
    <citation type="journal article" date="2013" name="J. Plant Res.">
        <title>Effect of fungi and light on seed germination of three Opuntia species from semiarid lands of central Mexico.</title>
        <authorList>
            <person name="Delgado-Sanchez P."/>
            <person name="Jimenez-Bremont J.F."/>
            <person name="Guerrero-Gonzalez Mde L."/>
            <person name="Flores J."/>
        </authorList>
    </citation>
    <scope>NUCLEOTIDE SEQUENCE</scope>
    <source>
        <tissue evidence="1">Cladode</tissue>
    </source>
</reference>
<dbReference type="EMBL" id="GISG01252614">
    <property type="protein sequence ID" value="MBA4671849.1"/>
    <property type="molecule type" value="Transcribed_RNA"/>
</dbReference>
<name>A0A7C9F277_OPUST</name>
<proteinExistence type="predicted"/>
<dbReference type="AlphaFoldDB" id="A0A7C9F277"/>
<organism evidence="1">
    <name type="scientific">Opuntia streptacantha</name>
    <name type="common">Prickly pear cactus</name>
    <name type="synonym">Opuntia cardona</name>
    <dbReference type="NCBI Taxonomy" id="393608"/>
    <lineage>
        <taxon>Eukaryota</taxon>
        <taxon>Viridiplantae</taxon>
        <taxon>Streptophyta</taxon>
        <taxon>Embryophyta</taxon>
        <taxon>Tracheophyta</taxon>
        <taxon>Spermatophyta</taxon>
        <taxon>Magnoliopsida</taxon>
        <taxon>eudicotyledons</taxon>
        <taxon>Gunneridae</taxon>
        <taxon>Pentapetalae</taxon>
        <taxon>Caryophyllales</taxon>
        <taxon>Cactineae</taxon>
        <taxon>Cactaceae</taxon>
        <taxon>Opuntioideae</taxon>
        <taxon>Opuntia</taxon>
    </lineage>
</organism>
<protein>
    <submittedName>
        <fullName evidence="1">Uncharacterized protein</fullName>
    </submittedName>
</protein>
<reference evidence="1" key="2">
    <citation type="submission" date="2020-07" db="EMBL/GenBank/DDBJ databases">
        <authorList>
            <person name="Vera ALvarez R."/>
            <person name="Arias-Moreno D.M."/>
            <person name="Jimenez-Jacinto V."/>
            <person name="Jimenez-Bremont J.F."/>
            <person name="Swaminathan K."/>
            <person name="Moose S.P."/>
            <person name="Guerrero-Gonzalez M.L."/>
            <person name="Marino-Ramirez L."/>
            <person name="Landsman D."/>
            <person name="Rodriguez-Kessler M."/>
            <person name="Delgado-Sanchez P."/>
        </authorList>
    </citation>
    <scope>NUCLEOTIDE SEQUENCE</scope>
    <source>
        <tissue evidence="1">Cladode</tissue>
    </source>
</reference>